<organism evidence="1 2">
    <name type="scientific">Desulfomarina profundi</name>
    <dbReference type="NCBI Taxonomy" id="2772557"/>
    <lineage>
        <taxon>Bacteria</taxon>
        <taxon>Pseudomonadati</taxon>
        <taxon>Thermodesulfobacteriota</taxon>
        <taxon>Desulfobulbia</taxon>
        <taxon>Desulfobulbales</taxon>
        <taxon>Desulfobulbaceae</taxon>
        <taxon>Desulfomarina</taxon>
    </lineage>
</organism>
<dbReference type="Proteomes" id="UP000826725">
    <property type="component" value="Chromosome"/>
</dbReference>
<gene>
    <name evidence="1" type="ORF">DGMP_06340</name>
</gene>
<keyword evidence="2" id="KW-1185">Reference proteome</keyword>
<name>A0A8D5FG01_9BACT</name>
<sequence length="390" mass="45768">MTIENTNSSSLKGLFIGDMYEEYYQSIHHFSVDSELEAILILASMIELLLGRLILKYHFKKEINTLNKIGINSLYYKIRFAFFSDLIDKTAYDAFESIRNIRNCYAHRLSITLDSHKVETHIKELRKKIKIPKELKKFDKLIFKSKIWNNVSELRYYYISILQYLRTLVDAVDYCSNPCSNIIFNDFVNHSEEKTQNILFFDGVSSAYISFEDKPLMDFTVKFIFQFKHSPSCSNKGNIISFMINKNEEILSLSKDMDEDNRFNLYLMINSKKHEIISIPNNNYSNSIEIKFSKDGFIKLLLNNRSLKIFTPDLIEKTISLISIAGNHSIHKPTFGLFSIEVFDYNHEILFEYSATNNSDNRYLKKYGYLRQLIINSFPSNFIQKAELFT</sequence>
<reference evidence="1" key="1">
    <citation type="submission" date="2020-09" db="EMBL/GenBank/DDBJ databases">
        <title>Desulfogranum mesoprofundum gen. nov., sp. nov., a novel mesophilic, sulfate-reducing chemolithoautotroph isolated from a deep-sea hydrothermal vent chimney in the Suiyo Seamount.</title>
        <authorList>
            <person name="Hashimoto Y."/>
            <person name="Nakagawa S."/>
        </authorList>
    </citation>
    <scope>NUCLEOTIDE SEQUENCE</scope>
    <source>
        <strain evidence="1">KT2</strain>
    </source>
</reference>
<dbReference type="EMBL" id="AP024086">
    <property type="protein sequence ID" value="BCL59941.1"/>
    <property type="molecule type" value="Genomic_DNA"/>
</dbReference>
<evidence type="ECO:0008006" key="3">
    <source>
        <dbReference type="Google" id="ProtNLM"/>
    </source>
</evidence>
<dbReference type="RefSeq" id="WP_228856118.1">
    <property type="nucleotide sequence ID" value="NZ_AP024086.1"/>
</dbReference>
<accession>A0A8D5FG01</accession>
<dbReference type="AlphaFoldDB" id="A0A8D5FG01"/>
<proteinExistence type="predicted"/>
<protein>
    <recommendedName>
        <fullName evidence="3">DUF4145 domain-containing protein</fullName>
    </recommendedName>
</protein>
<evidence type="ECO:0000313" key="1">
    <source>
        <dbReference type="EMBL" id="BCL59941.1"/>
    </source>
</evidence>
<evidence type="ECO:0000313" key="2">
    <source>
        <dbReference type="Proteomes" id="UP000826725"/>
    </source>
</evidence>
<dbReference type="KEGG" id="dbk:DGMP_06340"/>